<dbReference type="AlphaFoldDB" id="A0A4Y3QYY9"/>
<feature type="signal peptide" evidence="7">
    <location>
        <begin position="1"/>
        <end position="37"/>
    </location>
</feature>
<dbReference type="InterPro" id="IPR036819">
    <property type="entry name" value="Subtilisin_inhibitor-like_sf"/>
</dbReference>
<gene>
    <name evidence="9" type="ORF">SCA03_31850</name>
</gene>
<proteinExistence type="inferred from homology"/>
<dbReference type="GO" id="GO:0004867">
    <property type="term" value="F:serine-type endopeptidase inhibitor activity"/>
    <property type="evidence" value="ECO:0007669"/>
    <property type="project" value="UniProtKB-KW"/>
</dbReference>
<comment type="similarity">
    <text evidence="2">Belongs to the protease inhibitor I16 (SSI) family.</text>
</comment>
<dbReference type="Proteomes" id="UP000319210">
    <property type="component" value="Unassembled WGS sequence"/>
</dbReference>
<evidence type="ECO:0000256" key="4">
    <source>
        <dbReference type="ARBA" id="ARBA00022690"/>
    </source>
</evidence>
<dbReference type="SUPFAM" id="SSF55399">
    <property type="entry name" value="Subtilisin inhibitor"/>
    <property type="match status" value="1"/>
</dbReference>
<keyword evidence="10" id="KW-1185">Reference proteome</keyword>
<organism evidence="9 10">
    <name type="scientific">Streptomyces cacaoi</name>
    <dbReference type="NCBI Taxonomy" id="1898"/>
    <lineage>
        <taxon>Bacteria</taxon>
        <taxon>Bacillati</taxon>
        <taxon>Actinomycetota</taxon>
        <taxon>Actinomycetes</taxon>
        <taxon>Kitasatosporales</taxon>
        <taxon>Streptomycetaceae</taxon>
        <taxon>Streptomyces</taxon>
    </lineage>
</organism>
<evidence type="ECO:0000313" key="9">
    <source>
        <dbReference type="EMBL" id="GEB50634.1"/>
    </source>
</evidence>
<feature type="chain" id="PRO_5021500914" description="Subtilisin inhibitor domain-containing protein" evidence="7">
    <location>
        <begin position="38"/>
        <end position="157"/>
    </location>
</feature>
<feature type="domain" description="Subtilisin inhibitor" evidence="8">
    <location>
        <begin position="53"/>
        <end position="133"/>
    </location>
</feature>
<keyword evidence="4" id="KW-0646">Protease inhibitor</keyword>
<evidence type="ECO:0000256" key="2">
    <source>
        <dbReference type="ARBA" id="ARBA00010472"/>
    </source>
</evidence>
<evidence type="ECO:0000259" key="8">
    <source>
        <dbReference type="Pfam" id="PF00720"/>
    </source>
</evidence>
<dbReference type="GO" id="GO:0005576">
    <property type="term" value="C:extracellular region"/>
    <property type="evidence" value="ECO:0007669"/>
    <property type="project" value="UniProtKB-SubCell"/>
</dbReference>
<sequence length="157" mass="16023">MRLLSSCSPARRAATGLVSAALLAATGVLAGAGPAGAAPSGGPGTVAGTGDVLRFTVRDSGDPAYDGTYELRCRPARGGHPAPLRACGALDRAEAEGKEPFRAVPSGAMCTMVDGGPATARVTGFWHGRAVDAEFSRHNGCEIDRWQALVPALPRVR</sequence>
<keyword evidence="3" id="KW-0964">Secreted</keyword>
<comment type="subcellular location">
    <subcellularLocation>
        <location evidence="1">Secreted</location>
    </subcellularLocation>
</comment>
<comment type="caution">
    <text evidence="9">The sequence shown here is derived from an EMBL/GenBank/DDBJ whole genome shotgun (WGS) entry which is preliminary data.</text>
</comment>
<dbReference type="Gene3D" id="3.30.350.10">
    <property type="entry name" value="Subtilisin inhibitor-like"/>
    <property type="match status" value="1"/>
</dbReference>
<keyword evidence="5" id="KW-0722">Serine protease inhibitor</keyword>
<protein>
    <recommendedName>
        <fullName evidence="8">Subtilisin inhibitor domain-containing protein</fullName>
    </recommendedName>
</protein>
<keyword evidence="7" id="KW-0732">Signal</keyword>
<reference evidence="9 10" key="1">
    <citation type="submission" date="2019-06" db="EMBL/GenBank/DDBJ databases">
        <title>Whole genome shotgun sequence of Streptomyces cacaoi subsp. cacaoi NBRC 12748.</title>
        <authorList>
            <person name="Hosoyama A."/>
            <person name="Uohara A."/>
            <person name="Ohji S."/>
            <person name="Ichikawa N."/>
        </authorList>
    </citation>
    <scope>NUCLEOTIDE SEQUENCE [LARGE SCALE GENOMIC DNA]</scope>
    <source>
        <strain evidence="9 10">NBRC 12748</strain>
    </source>
</reference>
<evidence type="ECO:0000256" key="1">
    <source>
        <dbReference type="ARBA" id="ARBA00004613"/>
    </source>
</evidence>
<evidence type="ECO:0000256" key="3">
    <source>
        <dbReference type="ARBA" id="ARBA00022525"/>
    </source>
</evidence>
<accession>A0A4Y3QYY9</accession>
<dbReference type="EMBL" id="BJMM01000014">
    <property type="protein sequence ID" value="GEB50634.1"/>
    <property type="molecule type" value="Genomic_DNA"/>
</dbReference>
<dbReference type="Pfam" id="PF00720">
    <property type="entry name" value="SSI"/>
    <property type="match status" value="1"/>
</dbReference>
<dbReference type="InterPro" id="IPR023549">
    <property type="entry name" value="Subtilisin_inhibitor"/>
</dbReference>
<evidence type="ECO:0000256" key="6">
    <source>
        <dbReference type="ARBA" id="ARBA00023157"/>
    </source>
</evidence>
<evidence type="ECO:0000313" key="10">
    <source>
        <dbReference type="Proteomes" id="UP000319210"/>
    </source>
</evidence>
<evidence type="ECO:0000256" key="7">
    <source>
        <dbReference type="SAM" id="SignalP"/>
    </source>
</evidence>
<name>A0A4Y3QYY9_STRCI</name>
<keyword evidence="6" id="KW-1015">Disulfide bond</keyword>
<evidence type="ECO:0000256" key="5">
    <source>
        <dbReference type="ARBA" id="ARBA00022900"/>
    </source>
</evidence>